<dbReference type="GO" id="GO:0016787">
    <property type="term" value="F:hydrolase activity"/>
    <property type="evidence" value="ECO:0007669"/>
    <property type="project" value="UniProtKB-KW"/>
</dbReference>
<name>A0A212TGP0_9MICO</name>
<feature type="signal peptide" evidence="3">
    <location>
        <begin position="1"/>
        <end position="22"/>
    </location>
</feature>
<keyword evidence="3" id="KW-0732">Signal</keyword>
<protein>
    <submittedName>
        <fullName evidence="5">Acetyl esterase/lipase</fullName>
    </submittedName>
</protein>
<dbReference type="Proteomes" id="UP000198122">
    <property type="component" value="Unassembled WGS sequence"/>
</dbReference>
<dbReference type="Pfam" id="PF20434">
    <property type="entry name" value="BD-FAE"/>
    <property type="match status" value="1"/>
</dbReference>
<evidence type="ECO:0000313" key="5">
    <source>
        <dbReference type="EMBL" id="SNC64986.1"/>
    </source>
</evidence>
<evidence type="ECO:0000313" key="6">
    <source>
        <dbReference type="Proteomes" id="UP000198122"/>
    </source>
</evidence>
<feature type="compositionally biased region" description="Polar residues" evidence="2">
    <location>
        <begin position="77"/>
        <end position="94"/>
    </location>
</feature>
<dbReference type="PANTHER" id="PTHR48081">
    <property type="entry name" value="AB HYDROLASE SUPERFAMILY PROTEIN C4A8.06C"/>
    <property type="match status" value="1"/>
</dbReference>
<dbReference type="RefSeq" id="WP_088818095.1">
    <property type="nucleotide sequence ID" value="NZ_FYEZ01000001.1"/>
</dbReference>
<feature type="chain" id="PRO_5039180004" evidence="3">
    <location>
        <begin position="23"/>
        <end position="441"/>
    </location>
</feature>
<organism evidence="5 6">
    <name type="scientific">Kytococcus aerolatus</name>
    <dbReference type="NCBI Taxonomy" id="592308"/>
    <lineage>
        <taxon>Bacteria</taxon>
        <taxon>Bacillati</taxon>
        <taxon>Actinomycetota</taxon>
        <taxon>Actinomycetes</taxon>
        <taxon>Micrococcales</taxon>
        <taxon>Kytococcaceae</taxon>
        <taxon>Kytococcus</taxon>
    </lineage>
</organism>
<feature type="region of interest" description="Disordered" evidence="2">
    <location>
        <begin position="23"/>
        <end position="185"/>
    </location>
</feature>
<gene>
    <name evidence="5" type="ORF">SAMN05445756_1226</name>
</gene>
<keyword evidence="1" id="KW-0378">Hydrolase</keyword>
<dbReference type="InterPro" id="IPR029058">
    <property type="entry name" value="AB_hydrolase_fold"/>
</dbReference>
<accession>A0A212TGP0</accession>
<dbReference type="InterPro" id="IPR049492">
    <property type="entry name" value="BD-FAE-like_dom"/>
</dbReference>
<feature type="compositionally biased region" description="Low complexity" evidence="2">
    <location>
        <begin position="119"/>
        <end position="134"/>
    </location>
</feature>
<dbReference type="InterPro" id="IPR050300">
    <property type="entry name" value="GDXG_lipolytic_enzyme"/>
</dbReference>
<evidence type="ECO:0000256" key="2">
    <source>
        <dbReference type="SAM" id="MobiDB-lite"/>
    </source>
</evidence>
<reference evidence="5 6" key="1">
    <citation type="submission" date="2017-06" db="EMBL/GenBank/DDBJ databases">
        <authorList>
            <person name="Kim H.J."/>
            <person name="Triplett B.A."/>
        </authorList>
    </citation>
    <scope>NUCLEOTIDE SEQUENCE [LARGE SCALE GENOMIC DNA]</scope>
    <source>
        <strain evidence="5 6">DSM 22179</strain>
    </source>
</reference>
<dbReference type="PROSITE" id="PS51257">
    <property type="entry name" value="PROKAR_LIPOPROTEIN"/>
    <property type="match status" value="1"/>
</dbReference>
<sequence length="441" mass="45026">MVTGRRWMVWAAMAGMVTGVAACGEGAADPGDTGAQQTASAAPEEDSPEPSTEGAGSPEDESPTSGDPDGAEDTGRSESASAEQGSPEASSPESGTGEEAQPSTEPSQPVEPTRPSEDPAPATGGEPAGTAEAGNPIPSVAEPTTPGEAAPSDAATTTDGPTTETPGSTPAETSGSAPPEDAPAAWSDWRRYGSAEKQRYSILPGEPGRGVVVAIHGGGWVGGDAEMFMDPSSRKNTLVQRLHDEGWWVASLEYRRAHKAPWPATPDDVHAGVAHAVATARAQGAADGVVLFGDSAGAHLAVLEAVTHPGTADAVVGYFGIYNAETAQEQRAPMDCPDGKAAEDNILMHDATDPAVAGQIRAASPVNRVSAGAPPVYLLHGDADCTAPYQQSLEMRDALRAAGAEARTVVVPGAVHSQPAFWTDEQFVGPVVDFMRTRGGL</sequence>
<dbReference type="OrthoDB" id="9803828at2"/>
<dbReference type="AlphaFoldDB" id="A0A212TGP0"/>
<feature type="compositionally biased region" description="Low complexity" evidence="2">
    <location>
        <begin position="149"/>
        <end position="173"/>
    </location>
</feature>
<feature type="domain" description="BD-FAE-like" evidence="4">
    <location>
        <begin position="211"/>
        <end position="399"/>
    </location>
</feature>
<evidence type="ECO:0000256" key="1">
    <source>
        <dbReference type="ARBA" id="ARBA00022801"/>
    </source>
</evidence>
<dbReference type="EMBL" id="FYEZ01000001">
    <property type="protein sequence ID" value="SNC64986.1"/>
    <property type="molecule type" value="Genomic_DNA"/>
</dbReference>
<evidence type="ECO:0000256" key="3">
    <source>
        <dbReference type="SAM" id="SignalP"/>
    </source>
</evidence>
<evidence type="ECO:0000259" key="4">
    <source>
        <dbReference type="Pfam" id="PF20434"/>
    </source>
</evidence>
<dbReference type="SUPFAM" id="SSF53474">
    <property type="entry name" value="alpha/beta-Hydrolases"/>
    <property type="match status" value="1"/>
</dbReference>
<dbReference type="Gene3D" id="3.40.50.1820">
    <property type="entry name" value="alpha/beta hydrolase"/>
    <property type="match status" value="1"/>
</dbReference>
<keyword evidence="6" id="KW-1185">Reference proteome</keyword>
<proteinExistence type="predicted"/>